<evidence type="ECO:0000313" key="2">
    <source>
        <dbReference type="Proteomes" id="UP000782901"/>
    </source>
</evidence>
<proteinExistence type="predicted"/>
<organism evidence="1 2">
    <name type="scientific">Bacteroides thetaiotaomicron</name>
    <dbReference type="NCBI Taxonomy" id="818"/>
    <lineage>
        <taxon>Bacteria</taxon>
        <taxon>Pseudomonadati</taxon>
        <taxon>Bacteroidota</taxon>
        <taxon>Bacteroidia</taxon>
        <taxon>Bacteroidales</taxon>
        <taxon>Bacteroidaceae</taxon>
        <taxon>Bacteroides</taxon>
    </lineage>
</organism>
<comment type="caution">
    <text evidence="1">The sequence shown here is derived from an EMBL/GenBank/DDBJ whole genome shotgun (WGS) entry which is preliminary data.</text>
</comment>
<dbReference type="Proteomes" id="UP000782901">
    <property type="component" value="Unassembled WGS sequence"/>
</dbReference>
<dbReference type="EMBL" id="JAGZEE010000010">
    <property type="protein sequence ID" value="MBS5410712.1"/>
    <property type="molecule type" value="Genomic_DNA"/>
</dbReference>
<accession>A0A943HRA8</accession>
<name>A0A943HRA8_BACT4</name>
<evidence type="ECO:0000313" key="1">
    <source>
        <dbReference type="EMBL" id="MBS5410712.1"/>
    </source>
</evidence>
<dbReference type="AlphaFoldDB" id="A0A943HRA8"/>
<gene>
    <name evidence="1" type="ORF">KHY35_08350</name>
</gene>
<sequence length="218" mass="25035">MKVINDFLLGLFTSNDESRPALMFPNLKDGLVCASDGHVLISIPEEELTLKYNSIEKYPNGNKLISDMEKETLRSIKVDIEALGKELARCRFEADKLILKCKECNGRGYVEWEYEDRERSTHYRSDDCPLCDGTGEDEQNHPFPKMIASSLDKDENVIQITIGDLLLHPYQLYRLFIVAVSKGYQEIEILYNPYKYGKTLTYFGNVKVLIMAMLKSND</sequence>
<reference evidence="1" key="1">
    <citation type="submission" date="2021-02" db="EMBL/GenBank/DDBJ databases">
        <title>Infant gut strain persistence is associated with maternal origin, phylogeny, and functional potential including surface adhesion and iron acquisition.</title>
        <authorList>
            <person name="Lou Y.C."/>
        </authorList>
    </citation>
    <scope>NUCLEOTIDE SEQUENCE</scope>
    <source>
        <strain evidence="1">L3_082_243G1_dasL3_082_243G1_maxbin2.maxbin.015s ta_sub</strain>
    </source>
</reference>
<protein>
    <submittedName>
        <fullName evidence="1">Uncharacterized protein</fullName>
    </submittedName>
</protein>